<proteinExistence type="predicted"/>
<name>A0ACD1FTW4_9EURO</name>
<protein>
    <submittedName>
        <fullName evidence="1">Uncharacterized protein</fullName>
    </submittedName>
</protein>
<sequence>MRRCIPTGDRFIGYGYGYGYGYAYAYAYAYNCVVDLGNSYLSQQEKTIDNLTQYRTLFCTQSTIFMWSGYRTVQPSNQRNRTPCSVTPSQLQSSRGHKYMIDMPTP</sequence>
<gene>
    <name evidence="1" type="ORF">BO95DRAFT_486221</name>
</gene>
<keyword evidence="2" id="KW-1185">Reference proteome</keyword>
<dbReference type="Proteomes" id="UP000249057">
    <property type="component" value="Unassembled WGS sequence"/>
</dbReference>
<dbReference type="EMBL" id="KZ825410">
    <property type="protein sequence ID" value="RAH40417.1"/>
    <property type="molecule type" value="Genomic_DNA"/>
</dbReference>
<accession>A0ACD1FTW4</accession>
<evidence type="ECO:0000313" key="1">
    <source>
        <dbReference type="EMBL" id="RAH40417.1"/>
    </source>
</evidence>
<organism evidence="1 2">
    <name type="scientific">Aspergillus brunneoviolaceus CBS 621.78</name>
    <dbReference type="NCBI Taxonomy" id="1450534"/>
    <lineage>
        <taxon>Eukaryota</taxon>
        <taxon>Fungi</taxon>
        <taxon>Dikarya</taxon>
        <taxon>Ascomycota</taxon>
        <taxon>Pezizomycotina</taxon>
        <taxon>Eurotiomycetes</taxon>
        <taxon>Eurotiomycetidae</taxon>
        <taxon>Eurotiales</taxon>
        <taxon>Aspergillaceae</taxon>
        <taxon>Aspergillus</taxon>
        <taxon>Aspergillus subgen. Circumdati</taxon>
    </lineage>
</organism>
<evidence type="ECO:0000313" key="2">
    <source>
        <dbReference type="Proteomes" id="UP000249057"/>
    </source>
</evidence>
<reference evidence="1" key="1">
    <citation type="submission" date="2018-02" db="EMBL/GenBank/DDBJ databases">
        <title>The genomes of Aspergillus section Nigri reveals drivers in fungal speciation.</title>
        <authorList>
            <consortium name="DOE Joint Genome Institute"/>
            <person name="Vesth T.C."/>
            <person name="Nybo J."/>
            <person name="Theobald S."/>
            <person name="Brandl J."/>
            <person name="Frisvad J.C."/>
            <person name="Nielsen K.F."/>
            <person name="Lyhne E.K."/>
            <person name="Kogle M.E."/>
            <person name="Kuo A."/>
            <person name="Riley R."/>
            <person name="Clum A."/>
            <person name="Nolan M."/>
            <person name="Lipzen A."/>
            <person name="Salamov A."/>
            <person name="Henrissat B."/>
            <person name="Wiebenga A."/>
            <person name="De vries R.P."/>
            <person name="Grigoriev I.V."/>
            <person name="Mortensen U.H."/>
            <person name="Andersen M.R."/>
            <person name="Baker S.E."/>
        </authorList>
    </citation>
    <scope>NUCLEOTIDE SEQUENCE</scope>
    <source>
        <strain evidence="1">CBS 621.78</strain>
    </source>
</reference>